<comment type="catalytic activity">
    <reaction evidence="1">
        <text>ATP + protein L-histidine = ADP + protein N-phospho-L-histidine.</text>
        <dbReference type="EC" id="2.7.13.3"/>
    </reaction>
</comment>
<dbReference type="EMBL" id="JBHRTR010000019">
    <property type="protein sequence ID" value="MFC3226981.1"/>
    <property type="molecule type" value="Genomic_DNA"/>
</dbReference>
<evidence type="ECO:0000256" key="2">
    <source>
        <dbReference type="ARBA" id="ARBA00012438"/>
    </source>
</evidence>
<dbReference type="SUPFAM" id="SSF55874">
    <property type="entry name" value="ATPase domain of HSP90 chaperone/DNA topoisomerase II/histidine kinase"/>
    <property type="match status" value="1"/>
</dbReference>
<feature type="domain" description="Histidine kinase" evidence="7">
    <location>
        <begin position="590"/>
        <end position="813"/>
    </location>
</feature>
<dbReference type="Gene3D" id="1.10.287.130">
    <property type="match status" value="1"/>
</dbReference>
<dbReference type="Pfam" id="PF00072">
    <property type="entry name" value="Response_reg"/>
    <property type="match status" value="1"/>
</dbReference>
<keyword evidence="5" id="KW-0418">Kinase</keyword>
<dbReference type="InterPro" id="IPR003018">
    <property type="entry name" value="GAF"/>
</dbReference>
<dbReference type="PRINTS" id="PR00344">
    <property type="entry name" value="BCTRLSENSOR"/>
</dbReference>
<accession>A0ABV7KX52</accession>
<dbReference type="InterPro" id="IPR001610">
    <property type="entry name" value="PAC"/>
</dbReference>
<dbReference type="InterPro" id="IPR035965">
    <property type="entry name" value="PAS-like_dom_sf"/>
</dbReference>
<protein>
    <recommendedName>
        <fullName evidence="2">histidine kinase</fullName>
        <ecNumber evidence="2">2.7.13.3</ecNumber>
    </recommendedName>
</protein>
<dbReference type="SUPFAM" id="SSF47384">
    <property type="entry name" value="Homodimeric domain of signal transducing histidine kinase"/>
    <property type="match status" value="1"/>
</dbReference>
<dbReference type="SMART" id="SM00091">
    <property type="entry name" value="PAS"/>
    <property type="match status" value="3"/>
</dbReference>
<dbReference type="CDD" id="cd00130">
    <property type="entry name" value="PAS"/>
    <property type="match status" value="3"/>
</dbReference>
<dbReference type="InterPro" id="IPR011006">
    <property type="entry name" value="CheY-like_superfamily"/>
</dbReference>
<dbReference type="SMART" id="SM00065">
    <property type="entry name" value="GAF"/>
    <property type="match status" value="1"/>
</dbReference>
<dbReference type="Gene3D" id="3.40.50.2300">
    <property type="match status" value="1"/>
</dbReference>
<feature type="domain" description="PAS" evidence="9">
    <location>
        <begin position="318"/>
        <end position="361"/>
    </location>
</feature>
<dbReference type="Gene3D" id="3.30.450.20">
    <property type="entry name" value="PAS domain"/>
    <property type="match status" value="3"/>
</dbReference>
<dbReference type="SMART" id="SM00448">
    <property type="entry name" value="REC"/>
    <property type="match status" value="1"/>
</dbReference>
<dbReference type="SUPFAM" id="SSF55781">
    <property type="entry name" value="GAF domain-like"/>
    <property type="match status" value="1"/>
</dbReference>
<reference evidence="12" key="1">
    <citation type="journal article" date="2019" name="Int. J. Syst. Evol. Microbiol.">
        <title>The Global Catalogue of Microorganisms (GCM) 10K type strain sequencing project: providing services to taxonomists for standard genome sequencing and annotation.</title>
        <authorList>
            <consortium name="The Broad Institute Genomics Platform"/>
            <consortium name="The Broad Institute Genome Sequencing Center for Infectious Disease"/>
            <person name="Wu L."/>
            <person name="Ma J."/>
        </authorList>
    </citation>
    <scope>NUCLEOTIDE SEQUENCE [LARGE SCALE GENOMIC DNA]</scope>
    <source>
        <strain evidence="12">KCTC 42964</strain>
    </source>
</reference>
<evidence type="ECO:0000259" key="10">
    <source>
        <dbReference type="PROSITE" id="PS50113"/>
    </source>
</evidence>
<dbReference type="SMART" id="SM00387">
    <property type="entry name" value="HATPase_c"/>
    <property type="match status" value="1"/>
</dbReference>
<dbReference type="CDD" id="cd00082">
    <property type="entry name" value="HisKA"/>
    <property type="match status" value="1"/>
</dbReference>
<dbReference type="PROSITE" id="PS50113">
    <property type="entry name" value="PAC"/>
    <property type="match status" value="2"/>
</dbReference>
<feature type="domain" description="PAC" evidence="10">
    <location>
        <begin position="525"/>
        <end position="577"/>
    </location>
</feature>
<evidence type="ECO:0000256" key="5">
    <source>
        <dbReference type="ARBA" id="ARBA00022777"/>
    </source>
</evidence>
<dbReference type="PROSITE" id="PS50112">
    <property type="entry name" value="PAS"/>
    <property type="match status" value="2"/>
</dbReference>
<dbReference type="PROSITE" id="PS50110">
    <property type="entry name" value="RESPONSE_REGULATORY"/>
    <property type="match status" value="1"/>
</dbReference>
<proteinExistence type="predicted"/>
<dbReference type="InterPro" id="IPR005467">
    <property type="entry name" value="His_kinase_dom"/>
</dbReference>
<keyword evidence="3 6" id="KW-0597">Phosphoprotein</keyword>
<dbReference type="Gene3D" id="3.30.450.40">
    <property type="match status" value="1"/>
</dbReference>
<dbReference type="PROSITE" id="PS50109">
    <property type="entry name" value="HIS_KIN"/>
    <property type="match status" value="1"/>
</dbReference>
<keyword evidence="4" id="KW-0808">Transferase</keyword>
<dbReference type="SMART" id="SM00388">
    <property type="entry name" value="HisKA"/>
    <property type="match status" value="1"/>
</dbReference>
<name>A0ABV7KX52_9PROT</name>
<dbReference type="Gene3D" id="3.30.565.10">
    <property type="entry name" value="Histidine kinase-like ATPase, C-terminal domain"/>
    <property type="match status" value="1"/>
</dbReference>
<dbReference type="InterPro" id="IPR004358">
    <property type="entry name" value="Sig_transdc_His_kin-like_C"/>
</dbReference>
<dbReference type="Pfam" id="PF13426">
    <property type="entry name" value="PAS_9"/>
    <property type="match status" value="1"/>
</dbReference>
<evidence type="ECO:0000313" key="11">
    <source>
        <dbReference type="EMBL" id="MFC3226981.1"/>
    </source>
</evidence>
<evidence type="ECO:0000259" key="9">
    <source>
        <dbReference type="PROSITE" id="PS50112"/>
    </source>
</evidence>
<evidence type="ECO:0000256" key="6">
    <source>
        <dbReference type="PROSITE-ProRule" id="PRU00169"/>
    </source>
</evidence>
<dbReference type="InterPro" id="IPR013656">
    <property type="entry name" value="PAS_4"/>
</dbReference>
<feature type="domain" description="PAC" evidence="10">
    <location>
        <begin position="398"/>
        <end position="450"/>
    </location>
</feature>
<evidence type="ECO:0000259" key="7">
    <source>
        <dbReference type="PROSITE" id="PS50109"/>
    </source>
</evidence>
<comment type="caution">
    <text evidence="11">The sequence shown here is derived from an EMBL/GenBank/DDBJ whole genome shotgun (WGS) entry which is preliminary data.</text>
</comment>
<dbReference type="SMART" id="SM00086">
    <property type="entry name" value="PAC"/>
    <property type="match status" value="2"/>
</dbReference>
<dbReference type="InterPro" id="IPR036097">
    <property type="entry name" value="HisK_dim/P_sf"/>
</dbReference>
<feature type="domain" description="Response regulatory" evidence="8">
    <location>
        <begin position="835"/>
        <end position="951"/>
    </location>
</feature>
<dbReference type="PANTHER" id="PTHR43065:SF49">
    <property type="entry name" value="HISTIDINE KINASE"/>
    <property type="match status" value="1"/>
</dbReference>
<dbReference type="InterPro" id="IPR000014">
    <property type="entry name" value="PAS"/>
</dbReference>
<dbReference type="Pfam" id="PF02518">
    <property type="entry name" value="HATPase_c"/>
    <property type="match status" value="1"/>
</dbReference>
<dbReference type="InterPro" id="IPR000700">
    <property type="entry name" value="PAS-assoc_C"/>
</dbReference>
<dbReference type="Pfam" id="PF08448">
    <property type="entry name" value="PAS_4"/>
    <property type="match status" value="2"/>
</dbReference>
<dbReference type="SUPFAM" id="SSF52172">
    <property type="entry name" value="CheY-like"/>
    <property type="match status" value="1"/>
</dbReference>
<keyword evidence="12" id="KW-1185">Reference proteome</keyword>
<organism evidence="11 12">
    <name type="scientific">Marinibaculum pumilum</name>
    <dbReference type="NCBI Taxonomy" id="1766165"/>
    <lineage>
        <taxon>Bacteria</taxon>
        <taxon>Pseudomonadati</taxon>
        <taxon>Pseudomonadota</taxon>
        <taxon>Alphaproteobacteria</taxon>
        <taxon>Rhodospirillales</taxon>
        <taxon>Rhodospirillaceae</taxon>
        <taxon>Marinibaculum</taxon>
    </lineage>
</organism>
<dbReference type="InterPro" id="IPR036890">
    <property type="entry name" value="HATPase_C_sf"/>
</dbReference>
<dbReference type="RefSeq" id="WP_379899142.1">
    <property type="nucleotide sequence ID" value="NZ_JBHRTR010000019.1"/>
</dbReference>
<dbReference type="InterPro" id="IPR001789">
    <property type="entry name" value="Sig_transdc_resp-reg_receiver"/>
</dbReference>
<evidence type="ECO:0000256" key="4">
    <source>
        <dbReference type="ARBA" id="ARBA00022679"/>
    </source>
</evidence>
<dbReference type="NCBIfam" id="TIGR00229">
    <property type="entry name" value="sensory_box"/>
    <property type="match status" value="3"/>
</dbReference>
<dbReference type="Pfam" id="PF00512">
    <property type="entry name" value="HisKA"/>
    <property type="match status" value="1"/>
</dbReference>
<feature type="modified residue" description="4-aspartylphosphate" evidence="6">
    <location>
        <position position="885"/>
    </location>
</feature>
<dbReference type="SUPFAM" id="SSF55785">
    <property type="entry name" value="PYP-like sensor domain (PAS domain)"/>
    <property type="match status" value="3"/>
</dbReference>
<dbReference type="Proteomes" id="UP001595528">
    <property type="component" value="Unassembled WGS sequence"/>
</dbReference>
<dbReference type="InterPro" id="IPR003594">
    <property type="entry name" value="HATPase_dom"/>
</dbReference>
<evidence type="ECO:0000256" key="1">
    <source>
        <dbReference type="ARBA" id="ARBA00000085"/>
    </source>
</evidence>
<evidence type="ECO:0000256" key="3">
    <source>
        <dbReference type="ARBA" id="ARBA00022553"/>
    </source>
</evidence>
<sequence length="957" mass="104457">MTDRDALPRFIPAPLPPDEAQRLRSLHTMQVLDTPPEPCFDRVAALVQRAFGTPIALISLIDEYRQWFKACAGTDLKQIDRNHAVCAYTIRQADVLVVPDALQDQRFAANPFVRASGARFYAGAPLVAPDGQRLGTVCAIDMRPRHDITDEQTTLLQDYAALVVEQMQLRIVARTADTERRSRETTEHRLAETEERMRLFVEHAPAAIAMLDREMNFISTSRRWMEDLNLQQEDVTGGNFYDLFPDQPAHWRALHQRCLAGEVLECDEDSYPRDGLPTQWLRWALHPWREAGGGIGGLIVFAEIITDRKRTAEALERNRTFMKAIAENVSDGIAACNAEGRVIFRNRALIEMAGLSADDALPGPESGTWLRLREPASGRPLARTEHPILRALAGERIQDLELILDRMDGSPRTVIANGRQMCDGEGRNLGAAVTFADVTEARRAEARLRDSEARFRSLYQNTPVALHSVDPDGMLISVSNRWLTLLGYTREEVIGQRAVDFMTPESRRVALEVGIPEIQRTGGARNMHFQYLRKDGAVIDVLLSAFLERDGQGGMVRSMVALIDITDRLRMEGQLLQARKMEMVGQITGGLAHDFNNILAVVLGNLELLQSSMDGNPDAQERAGSALEAVRQGRDLTNRLLAFARQQPLAPSTIDANDLLNGLGDLLRSTLGNRIGLVFDLAAGLPPVRVDPGQLESALLNLALNARDAMPEGGRLTIATSVAVPEDRAGLAGLDQPMDSFIRITVADTGSGIAPEIRETLFEPFVSTKPAGKGSGLGLSMVYGFVKQSGGQIRADSAPDAGTRITFFLPIDRQGAATARRNAVAGTPASGRGEKVLVVEDSASVREVAAAQLEALGYQVRRAASGQEALDMLAVEPDIALLFTDIMMPDGIGGPELARSARRGHRGLRVLFTSGLADRTQLEAAGVPVGSPVLAKPYDREALAAAVRGILDRAPQG</sequence>
<gene>
    <name evidence="11" type="ORF">ACFOGJ_07060</name>
</gene>
<dbReference type="PANTHER" id="PTHR43065">
    <property type="entry name" value="SENSOR HISTIDINE KINASE"/>
    <property type="match status" value="1"/>
</dbReference>
<dbReference type="InterPro" id="IPR029016">
    <property type="entry name" value="GAF-like_dom_sf"/>
</dbReference>
<feature type="domain" description="PAS" evidence="9">
    <location>
        <begin position="451"/>
        <end position="522"/>
    </location>
</feature>
<dbReference type="EC" id="2.7.13.3" evidence="2"/>
<dbReference type="InterPro" id="IPR003661">
    <property type="entry name" value="HisK_dim/P_dom"/>
</dbReference>
<evidence type="ECO:0000313" key="12">
    <source>
        <dbReference type="Proteomes" id="UP001595528"/>
    </source>
</evidence>
<evidence type="ECO:0000259" key="8">
    <source>
        <dbReference type="PROSITE" id="PS50110"/>
    </source>
</evidence>
<dbReference type="Pfam" id="PF01590">
    <property type="entry name" value="GAF"/>
    <property type="match status" value="1"/>
</dbReference>